<accession>A0ACB9D844</accession>
<reference evidence="1 2" key="2">
    <citation type="journal article" date="2022" name="Mol. Ecol. Resour.">
        <title>The genomes of chicory, endive, great burdock and yacon provide insights into Asteraceae paleo-polyploidization history and plant inulin production.</title>
        <authorList>
            <person name="Fan W."/>
            <person name="Wang S."/>
            <person name="Wang H."/>
            <person name="Wang A."/>
            <person name="Jiang F."/>
            <person name="Liu H."/>
            <person name="Zhao H."/>
            <person name="Xu D."/>
            <person name="Zhang Y."/>
        </authorList>
    </citation>
    <scope>NUCLEOTIDE SEQUENCE [LARGE SCALE GENOMIC DNA]</scope>
    <source>
        <strain evidence="2">cv. Yunnan</strain>
        <tissue evidence="1">Leaves</tissue>
    </source>
</reference>
<dbReference type="EMBL" id="CM042037">
    <property type="protein sequence ID" value="KAI3742625.1"/>
    <property type="molecule type" value="Genomic_DNA"/>
</dbReference>
<sequence length="122" mass="13620">MSLSPTHVPNMPQRALAVVGLSLETLIPILHTLLSSSSHAIFKPSSLPTAACRLPPPYRPSHADLIVSLNGCSVLPCDHHIERRSERFMVYELVRLKMSMMYDLVGRMTKQKKVSVVVRLDC</sequence>
<gene>
    <name evidence="1" type="ORF">L1987_60314</name>
</gene>
<organism evidence="1 2">
    <name type="scientific">Smallanthus sonchifolius</name>
    <dbReference type="NCBI Taxonomy" id="185202"/>
    <lineage>
        <taxon>Eukaryota</taxon>
        <taxon>Viridiplantae</taxon>
        <taxon>Streptophyta</taxon>
        <taxon>Embryophyta</taxon>
        <taxon>Tracheophyta</taxon>
        <taxon>Spermatophyta</taxon>
        <taxon>Magnoliopsida</taxon>
        <taxon>eudicotyledons</taxon>
        <taxon>Gunneridae</taxon>
        <taxon>Pentapetalae</taxon>
        <taxon>asterids</taxon>
        <taxon>campanulids</taxon>
        <taxon>Asterales</taxon>
        <taxon>Asteraceae</taxon>
        <taxon>Asteroideae</taxon>
        <taxon>Heliantheae alliance</taxon>
        <taxon>Millerieae</taxon>
        <taxon>Smallanthus</taxon>
    </lineage>
</organism>
<protein>
    <submittedName>
        <fullName evidence="1">Uncharacterized protein</fullName>
    </submittedName>
</protein>
<keyword evidence="2" id="KW-1185">Reference proteome</keyword>
<proteinExistence type="predicted"/>
<evidence type="ECO:0000313" key="1">
    <source>
        <dbReference type="EMBL" id="KAI3742625.1"/>
    </source>
</evidence>
<comment type="caution">
    <text evidence="1">The sequence shown here is derived from an EMBL/GenBank/DDBJ whole genome shotgun (WGS) entry which is preliminary data.</text>
</comment>
<evidence type="ECO:0000313" key="2">
    <source>
        <dbReference type="Proteomes" id="UP001056120"/>
    </source>
</evidence>
<reference evidence="2" key="1">
    <citation type="journal article" date="2022" name="Mol. Ecol. Resour.">
        <title>The genomes of chicory, endive, great burdock and yacon provide insights into Asteraceae palaeo-polyploidization history and plant inulin production.</title>
        <authorList>
            <person name="Fan W."/>
            <person name="Wang S."/>
            <person name="Wang H."/>
            <person name="Wang A."/>
            <person name="Jiang F."/>
            <person name="Liu H."/>
            <person name="Zhao H."/>
            <person name="Xu D."/>
            <person name="Zhang Y."/>
        </authorList>
    </citation>
    <scope>NUCLEOTIDE SEQUENCE [LARGE SCALE GENOMIC DNA]</scope>
    <source>
        <strain evidence="2">cv. Yunnan</strain>
    </source>
</reference>
<dbReference type="Proteomes" id="UP001056120">
    <property type="component" value="Linkage Group LG20"/>
</dbReference>
<name>A0ACB9D844_9ASTR</name>